<evidence type="ECO:0000313" key="6">
    <source>
        <dbReference type="Proteomes" id="UP000650524"/>
    </source>
</evidence>
<dbReference type="GO" id="GO:0003860">
    <property type="term" value="F:3-hydroxyisobutyryl-CoA hydrolase activity"/>
    <property type="evidence" value="ECO:0007669"/>
    <property type="project" value="UniProtKB-EC"/>
</dbReference>
<evidence type="ECO:0000313" key="5">
    <source>
        <dbReference type="EMBL" id="MBC8177955.1"/>
    </source>
</evidence>
<feature type="domain" description="Enoyl-CoA hydratase/isomerase" evidence="4">
    <location>
        <begin position="23"/>
        <end position="351"/>
    </location>
</feature>
<dbReference type="PANTHER" id="PTHR43176">
    <property type="entry name" value="3-HYDROXYISOBUTYRYL-COA HYDROLASE-RELATED"/>
    <property type="match status" value="1"/>
</dbReference>
<dbReference type="InterPro" id="IPR029045">
    <property type="entry name" value="ClpP/crotonase-like_dom_sf"/>
</dbReference>
<comment type="catalytic activity">
    <reaction evidence="1">
        <text>3-hydroxy-2-methylpropanoyl-CoA + H2O = 3-hydroxy-2-methylpropanoate + CoA + H(+)</text>
        <dbReference type="Rhea" id="RHEA:20888"/>
        <dbReference type="ChEBI" id="CHEBI:11805"/>
        <dbReference type="ChEBI" id="CHEBI:15377"/>
        <dbReference type="ChEBI" id="CHEBI:15378"/>
        <dbReference type="ChEBI" id="CHEBI:57287"/>
        <dbReference type="ChEBI" id="CHEBI:57340"/>
        <dbReference type="EC" id="3.1.2.4"/>
    </reaction>
</comment>
<evidence type="ECO:0000256" key="1">
    <source>
        <dbReference type="ARBA" id="ARBA00001709"/>
    </source>
</evidence>
<dbReference type="GO" id="GO:0006574">
    <property type="term" value="P:L-valine catabolic process"/>
    <property type="evidence" value="ECO:0007669"/>
    <property type="project" value="TreeGrafter"/>
</dbReference>
<dbReference type="NCBIfam" id="NF004127">
    <property type="entry name" value="PRK05617.1"/>
    <property type="match status" value="1"/>
</dbReference>
<dbReference type="Gene3D" id="3.90.226.10">
    <property type="entry name" value="2-enoyl-CoA Hydratase, Chain A, domain 1"/>
    <property type="match status" value="1"/>
</dbReference>
<proteinExistence type="predicted"/>
<comment type="caution">
    <text evidence="5">The sequence shown here is derived from an EMBL/GenBank/DDBJ whole genome shotgun (WGS) entry which is preliminary data.</text>
</comment>
<evidence type="ECO:0000259" key="4">
    <source>
        <dbReference type="Pfam" id="PF16113"/>
    </source>
</evidence>
<dbReference type="SUPFAM" id="SSF52096">
    <property type="entry name" value="ClpP/crotonase"/>
    <property type="match status" value="1"/>
</dbReference>
<gene>
    <name evidence="5" type="ORF">H8E19_11175</name>
</gene>
<dbReference type="AlphaFoldDB" id="A0A8J6N1A3"/>
<protein>
    <recommendedName>
        <fullName evidence="2">3-hydroxyisobutyryl-CoA hydrolase</fullName>
        <ecNumber evidence="2">3.1.2.4</ecNumber>
    </recommendedName>
</protein>
<dbReference type="InterPro" id="IPR045004">
    <property type="entry name" value="ECH_dom"/>
</dbReference>
<organism evidence="5 6">
    <name type="scientific">Candidatus Desulfacyla euxinica</name>
    <dbReference type="NCBI Taxonomy" id="2841693"/>
    <lineage>
        <taxon>Bacteria</taxon>
        <taxon>Deltaproteobacteria</taxon>
        <taxon>Candidatus Desulfacyla</taxon>
    </lineage>
</organism>
<name>A0A8J6N1A3_9DELT</name>
<dbReference type="EMBL" id="JACNJD010000247">
    <property type="protein sequence ID" value="MBC8177955.1"/>
    <property type="molecule type" value="Genomic_DNA"/>
</dbReference>
<dbReference type="EC" id="3.1.2.4" evidence="2"/>
<dbReference type="PANTHER" id="PTHR43176:SF3">
    <property type="entry name" value="3-HYDROXYISOBUTYRYL-COA HYDROLASE, MITOCHONDRIAL"/>
    <property type="match status" value="1"/>
</dbReference>
<dbReference type="InterPro" id="IPR032259">
    <property type="entry name" value="HIBYL-CoA-H"/>
</dbReference>
<dbReference type="Proteomes" id="UP000650524">
    <property type="component" value="Unassembled WGS sequence"/>
</dbReference>
<evidence type="ECO:0000256" key="3">
    <source>
        <dbReference type="ARBA" id="ARBA00022801"/>
    </source>
</evidence>
<accession>A0A8J6N1A3</accession>
<dbReference type="Pfam" id="PF16113">
    <property type="entry name" value="ECH_2"/>
    <property type="match status" value="1"/>
</dbReference>
<evidence type="ECO:0000256" key="2">
    <source>
        <dbReference type="ARBA" id="ARBA00011915"/>
    </source>
</evidence>
<dbReference type="CDD" id="cd06558">
    <property type="entry name" value="crotonase-like"/>
    <property type="match status" value="1"/>
</dbReference>
<sequence>MNPEAPENVSENSLRVKRKGFVMTITLDRPKDLNTLNLETVRGIRRAMDDAAASDDVRLILFRGSGGQAFCAGGDIKFMSQAVRDRDVDRALRFLHEEYDLDLLVRRFPKPVVVIVHGITMGGGLGLAAGADLVLATEQTRMAMPETRIGFFPDVGATGWMFAKCPPGFPEFLGLTGYEIRGTECVRLGFADCLIPSVQLDEAIGVIERAGPGLPLEKDRATKEIRALLEPVTEIDIPTNTDMDQWVRAYFEGKTSVYELLNNLRQCSIQGTLCDGVFASLSERSPTGVVLTLDLLRHNEHQPMKSVYETDIKAARFMLTHHDFVEGVRARLLDKDDNPQWLPARFEDVGPLDVVL</sequence>
<keyword evidence="3" id="KW-0378">Hydrolase</keyword>
<reference evidence="5 6" key="1">
    <citation type="submission" date="2020-08" db="EMBL/GenBank/DDBJ databases">
        <title>Bridging the membrane lipid divide: bacteria of the FCB group superphylum have the potential to synthesize archaeal ether lipids.</title>
        <authorList>
            <person name="Villanueva L."/>
            <person name="Von Meijenfeldt F.A.B."/>
            <person name="Westbye A.B."/>
            <person name="Yadav S."/>
            <person name="Hopmans E.C."/>
            <person name="Dutilh B.E."/>
            <person name="Sinninghe Damste J.S."/>
        </authorList>
    </citation>
    <scope>NUCLEOTIDE SEQUENCE [LARGE SCALE GENOMIC DNA]</scope>
    <source>
        <strain evidence="5">NIOZ-UU27</strain>
    </source>
</reference>